<dbReference type="EMBL" id="MLGG01000024">
    <property type="protein sequence ID" value="KAK1454705.1"/>
    <property type="molecule type" value="Genomic_DNA"/>
</dbReference>
<name>A0AAI9XNT3_9PEZI</name>
<dbReference type="PROSITE" id="PS51257">
    <property type="entry name" value="PROKAR_LIPOPROTEIN"/>
    <property type="match status" value="1"/>
</dbReference>
<sequence>MKASAVTCLLASYAGIAMAAVGCRVELLNVYQAMVASCYVSFQLTAII</sequence>
<reference evidence="1 2" key="1">
    <citation type="submission" date="2016-10" db="EMBL/GenBank/DDBJ databases">
        <title>The genome sequence of Colletotrichum fioriniae PJ7.</title>
        <authorList>
            <person name="Baroncelli R."/>
        </authorList>
    </citation>
    <scope>NUCLEOTIDE SEQUENCE [LARGE SCALE GENOMIC DNA]</scope>
    <source>
        <strain evidence="1">Col 31</strain>
    </source>
</reference>
<dbReference type="Proteomes" id="UP001239795">
    <property type="component" value="Unassembled WGS sequence"/>
</dbReference>
<accession>A0AAI9XNT3</accession>
<keyword evidence="2" id="KW-1185">Reference proteome</keyword>
<dbReference type="AlphaFoldDB" id="A0AAI9XNT3"/>
<evidence type="ECO:0000313" key="2">
    <source>
        <dbReference type="Proteomes" id="UP001239795"/>
    </source>
</evidence>
<protein>
    <submittedName>
        <fullName evidence="1">Uncharacterized protein</fullName>
    </submittedName>
</protein>
<organism evidence="1 2">
    <name type="scientific">Colletotrichum melonis</name>
    <dbReference type="NCBI Taxonomy" id="1209925"/>
    <lineage>
        <taxon>Eukaryota</taxon>
        <taxon>Fungi</taxon>
        <taxon>Dikarya</taxon>
        <taxon>Ascomycota</taxon>
        <taxon>Pezizomycotina</taxon>
        <taxon>Sordariomycetes</taxon>
        <taxon>Hypocreomycetidae</taxon>
        <taxon>Glomerellales</taxon>
        <taxon>Glomerellaceae</taxon>
        <taxon>Colletotrichum</taxon>
        <taxon>Colletotrichum acutatum species complex</taxon>
    </lineage>
</organism>
<gene>
    <name evidence="1" type="ORF">CMEL01_03465</name>
</gene>
<evidence type="ECO:0000313" key="1">
    <source>
        <dbReference type="EMBL" id="KAK1454705.1"/>
    </source>
</evidence>
<comment type="caution">
    <text evidence="1">The sequence shown here is derived from an EMBL/GenBank/DDBJ whole genome shotgun (WGS) entry which is preliminary data.</text>
</comment>
<proteinExistence type="predicted"/>